<dbReference type="HOGENOM" id="CLU_2706252_0_0_1"/>
<protein>
    <submittedName>
        <fullName evidence="1">Uncharacterized protein</fullName>
    </submittedName>
</protein>
<evidence type="ECO:0000313" key="2">
    <source>
        <dbReference type="Proteomes" id="UP000030755"/>
    </source>
</evidence>
<name>A0A075AQV4_ROZAC</name>
<gene>
    <name evidence="1" type="ORF">O9G_004941</name>
</gene>
<dbReference type="Proteomes" id="UP000030755">
    <property type="component" value="Unassembled WGS sequence"/>
</dbReference>
<keyword evidence="2" id="KW-1185">Reference proteome</keyword>
<dbReference type="AlphaFoldDB" id="A0A075AQV4"/>
<evidence type="ECO:0000313" key="1">
    <source>
        <dbReference type="EMBL" id="EPZ30972.1"/>
    </source>
</evidence>
<sequence>MLVDYLYCPINPINVPFPIFFEDYDVSKVPDFIKNGELNIKHYRDDESNLLKVKCDHGYSEIFSEIAHKYTYN</sequence>
<dbReference type="EMBL" id="KE561326">
    <property type="protein sequence ID" value="EPZ30972.1"/>
    <property type="molecule type" value="Genomic_DNA"/>
</dbReference>
<accession>A0A075AQV4</accession>
<organism evidence="1 2">
    <name type="scientific">Rozella allomycis (strain CSF55)</name>
    <dbReference type="NCBI Taxonomy" id="988480"/>
    <lineage>
        <taxon>Eukaryota</taxon>
        <taxon>Fungi</taxon>
        <taxon>Fungi incertae sedis</taxon>
        <taxon>Cryptomycota</taxon>
        <taxon>Cryptomycota incertae sedis</taxon>
        <taxon>Rozella</taxon>
    </lineage>
</organism>
<reference evidence="1 2" key="1">
    <citation type="journal article" date="2013" name="Curr. Biol.">
        <title>Shared signatures of parasitism and phylogenomics unite Cryptomycota and microsporidia.</title>
        <authorList>
            <person name="James T.Y."/>
            <person name="Pelin A."/>
            <person name="Bonen L."/>
            <person name="Ahrendt S."/>
            <person name="Sain D."/>
            <person name="Corradi N."/>
            <person name="Stajich J.E."/>
        </authorList>
    </citation>
    <scope>NUCLEOTIDE SEQUENCE [LARGE SCALE GENOMIC DNA]</scope>
    <source>
        <strain evidence="1 2">CSF55</strain>
    </source>
</reference>
<proteinExistence type="predicted"/>